<sequence length="287" mass="32632">MLGRYYIPMLADRLIKDNFFTNFKGYLVGNGCLNDQLLFNSGIEYNYNHGFIDQRQYDQAVAQCCNGKSSEGCNWYQFTTTSPQNPCFNISLALNEANYYTGVDPYFLYFSCYLDQPDGINHFNRRPSLGASSVQIMRKHLMKQFGNTKAAKDAENDKPACSHYDDMVYWLNRMDVRNAIHVPARIQEYATCSRDVEAGYVTEINDVTPYVQRAITAGLKILFFNGDVDSVCNVVHNLQFVSNLNQTLLHPATPWNFDLNLPSTAGLYTAYKEEEEGGLKNISTNPL</sequence>
<accession>A0AC34G2T6</accession>
<organism evidence="1 2">
    <name type="scientific">Panagrolaimus sp. ES5</name>
    <dbReference type="NCBI Taxonomy" id="591445"/>
    <lineage>
        <taxon>Eukaryota</taxon>
        <taxon>Metazoa</taxon>
        <taxon>Ecdysozoa</taxon>
        <taxon>Nematoda</taxon>
        <taxon>Chromadorea</taxon>
        <taxon>Rhabditida</taxon>
        <taxon>Tylenchina</taxon>
        <taxon>Panagrolaimomorpha</taxon>
        <taxon>Panagrolaimoidea</taxon>
        <taxon>Panagrolaimidae</taxon>
        <taxon>Panagrolaimus</taxon>
    </lineage>
</organism>
<dbReference type="Proteomes" id="UP000887579">
    <property type="component" value="Unplaced"/>
</dbReference>
<dbReference type="WBParaSite" id="ES5_v2.g23770.t1">
    <property type="protein sequence ID" value="ES5_v2.g23770.t1"/>
    <property type="gene ID" value="ES5_v2.g23770"/>
</dbReference>
<reference evidence="2" key="1">
    <citation type="submission" date="2022-11" db="UniProtKB">
        <authorList>
            <consortium name="WormBaseParasite"/>
        </authorList>
    </citation>
    <scope>IDENTIFICATION</scope>
</reference>
<proteinExistence type="predicted"/>
<evidence type="ECO:0000313" key="2">
    <source>
        <dbReference type="WBParaSite" id="ES5_v2.g23770.t1"/>
    </source>
</evidence>
<name>A0AC34G2T6_9BILA</name>
<evidence type="ECO:0000313" key="1">
    <source>
        <dbReference type="Proteomes" id="UP000887579"/>
    </source>
</evidence>
<protein>
    <submittedName>
        <fullName evidence="2">Serine carboxypeptidase</fullName>
    </submittedName>
</protein>